<dbReference type="Pfam" id="PF04545">
    <property type="entry name" value="Sigma70_r4"/>
    <property type="match status" value="1"/>
</dbReference>
<name>A0ABN0MZB2_9CHLA</name>
<accession>A0ABN0MZB2</accession>
<evidence type="ECO:0000256" key="4">
    <source>
        <dbReference type="ARBA" id="ARBA00023163"/>
    </source>
</evidence>
<comment type="caution">
    <text evidence="7">The sequence shown here is derived from an EMBL/GenBank/DDBJ whole genome shotgun (WGS) entry which is preliminary data.</text>
</comment>
<dbReference type="NCBIfam" id="TIGR02937">
    <property type="entry name" value="sigma70-ECF"/>
    <property type="match status" value="1"/>
</dbReference>
<evidence type="ECO:0000256" key="1">
    <source>
        <dbReference type="ARBA" id="ARBA00023015"/>
    </source>
</evidence>
<dbReference type="PIRSF" id="PIRSF000770">
    <property type="entry name" value="RNA_pol_sigma-SigE/K"/>
    <property type="match status" value="1"/>
</dbReference>
<dbReference type="PANTHER" id="PTHR30385:SF7">
    <property type="entry name" value="RNA POLYMERASE SIGMA FACTOR FLIA"/>
    <property type="match status" value="1"/>
</dbReference>
<dbReference type="InterPro" id="IPR007630">
    <property type="entry name" value="RNA_pol_sigma70_r4"/>
</dbReference>
<evidence type="ECO:0000313" key="7">
    <source>
        <dbReference type="EMBL" id="EQM62558.1"/>
    </source>
</evidence>
<dbReference type="EMBL" id="APJW01000002">
    <property type="protein sequence ID" value="EQM62558.1"/>
    <property type="molecule type" value="Genomic_DNA"/>
</dbReference>
<reference evidence="7 8" key="1">
    <citation type="submission" date="2013-07" db="EMBL/GenBank/DDBJ databases">
        <title>Isolation of a new Chlamydia species from the feral Sacred Ibis (Threskiornis aethiopicus): Chlamydia ibidis.</title>
        <authorList>
            <person name="Vorimore F."/>
            <person name="Hsia R.-C."/>
            <person name="Huot-Creasy H."/>
            <person name="Bastian S."/>
            <person name="Deruyter L."/>
            <person name="Passet A."/>
            <person name="Sachse K."/>
            <person name="Bavoil P."/>
            <person name="Myers G."/>
            <person name="Laroucau K."/>
        </authorList>
    </citation>
    <scope>NUCLEOTIDE SEQUENCE [LARGE SCALE GENOMIC DNA]</scope>
    <source>
        <strain evidence="7 8">10-1398/6</strain>
    </source>
</reference>
<feature type="domain" description="RNA polymerase sigma-70 region 4" evidence="6">
    <location>
        <begin position="203"/>
        <end position="251"/>
    </location>
</feature>
<proteinExistence type="predicted"/>
<dbReference type="InterPro" id="IPR007627">
    <property type="entry name" value="RNA_pol_sigma70_r2"/>
</dbReference>
<keyword evidence="1" id="KW-0805">Transcription regulation</keyword>
<organism evidence="7 8">
    <name type="scientific">Chlamydia ibidis 10-1398/6</name>
    <dbReference type="NCBI Taxonomy" id="1046581"/>
    <lineage>
        <taxon>Bacteria</taxon>
        <taxon>Pseudomonadati</taxon>
        <taxon>Chlamydiota</taxon>
        <taxon>Chlamydiia</taxon>
        <taxon>Chlamydiales</taxon>
        <taxon>Chlamydiaceae</taxon>
        <taxon>Chlamydia/Chlamydophila group</taxon>
        <taxon>Chlamydia</taxon>
    </lineage>
</organism>
<dbReference type="Gene3D" id="1.10.1740.10">
    <property type="match status" value="1"/>
</dbReference>
<feature type="domain" description="RNA polymerase sigma-70 region 2" evidence="5">
    <location>
        <begin position="31"/>
        <end position="100"/>
    </location>
</feature>
<dbReference type="InterPro" id="IPR013325">
    <property type="entry name" value="RNA_pol_sigma_r2"/>
</dbReference>
<dbReference type="InterPro" id="IPR013324">
    <property type="entry name" value="RNA_pol_sigma_r3/r4-like"/>
</dbReference>
<dbReference type="RefSeq" id="WP_020370044.1">
    <property type="nucleotide sequence ID" value="NZ_APJW01000002.1"/>
</dbReference>
<keyword evidence="3" id="KW-0238">DNA-binding</keyword>
<evidence type="ECO:0000259" key="6">
    <source>
        <dbReference type="Pfam" id="PF04545"/>
    </source>
</evidence>
<dbReference type="NCBIfam" id="TIGR02479">
    <property type="entry name" value="FliA_WhiG"/>
    <property type="match status" value="1"/>
</dbReference>
<dbReference type="SUPFAM" id="SSF88946">
    <property type="entry name" value="Sigma2 domain of RNA polymerase sigma factors"/>
    <property type="match status" value="1"/>
</dbReference>
<dbReference type="CDD" id="cd06171">
    <property type="entry name" value="Sigma70_r4"/>
    <property type="match status" value="1"/>
</dbReference>
<evidence type="ECO:0000256" key="3">
    <source>
        <dbReference type="ARBA" id="ARBA00023125"/>
    </source>
</evidence>
<gene>
    <name evidence="7" type="ORF">H359_0488</name>
</gene>
<dbReference type="Pfam" id="PF04542">
    <property type="entry name" value="Sigma70_r2"/>
    <property type="match status" value="1"/>
</dbReference>
<dbReference type="InterPro" id="IPR000943">
    <property type="entry name" value="RNA_pol_sigma70"/>
</dbReference>
<evidence type="ECO:0000256" key="2">
    <source>
        <dbReference type="ARBA" id="ARBA00023082"/>
    </source>
</evidence>
<dbReference type="SUPFAM" id="SSF88659">
    <property type="entry name" value="Sigma3 and sigma4 domains of RNA polymerase sigma factors"/>
    <property type="match status" value="2"/>
</dbReference>
<sequence length="258" mass="29466">MKTQNTQNISEVWDLYWDTQSVEHRDTLIHFYLHLVKCVVHRLIVGMPAHITTEDLYASGIEGLVRAVERFDPEKSRKFEGYALFIIKASIIDDLRKQDWIPRSVYQKASKLSEAIESLRQSLGREPTDGDLCEYLNLSQTELSGWFVSARPALLISLNEDNSYYGGDSEHGVALHERIADERAETGYDIVDKQEFTSFLANAIAGLDEKERQVMALYYYEDFVLKEIGKILGVSESRVSQIHSKALIKLRSALSVFL</sequence>
<keyword evidence="8" id="KW-1185">Reference proteome</keyword>
<dbReference type="InterPro" id="IPR014284">
    <property type="entry name" value="RNA_pol_sigma-70_dom"/>
</dbReference>
<evidence type="ECO:0000259" key="5">
    <source>
        <dbReference type="Pfam" id="PF04542"/>
    </source>
</evidence>
<dbReference type="PANTHER" id="PTHR30385">
    <property type="entry name" value="SIGMA FACTOR F FLAGELLAR"/>
    <property type="match status" value="1"/>
</dbReference>
<dbReference type="NCBIfam" id="NF004572">
    <property type="entry name" value="PRK05911.1"/>
    <property type="match status" value="1"/>
</dbReference>
<protein>
    <submittedName>
        <fullName evidence="7">RNA polymerase sigma factor, FliA/WhiG family protein</fullName>
    </submittedName>
</protein>
<dbReference type="Gene3D" id="1.20.140.160">
    <property type="match status" value="1"/>
</dbReference>
<dbReference type="InterPro" id="IPR012845">
    <property type="entry name" value="RNA_pol_sigma_FliA_WhiG"/>
</dbReference>
<dbReference type="PRINTS" id="PR00046">
    <property type="entry name" value="SIGMA70FCT"/>
</dbReference>
<evidence type="ECO:0000313" key="8">
    <source>
        <dbReference type="Proteomes" id="UP000016064"/>
    </source>
</evidence>
<keyword evidence="4" id="KW-0804">Transcription</keyword>
<dbReference type="NCBIfam" id="NF005413">
    <property type="entry name" value="PRK06986.1"/>
    <property type="match status" value="1"/>
</dbReference>
<dbReference type="Proteomes" id="UP000016064">
    <property type="component" value="Unassembled WGS sequence"/>
</dbReference>
<keyword evidence="2" id="KW-0731">Sigma factor</keyword>